<dbReference type="Pfam" id="PF02796">
    <property type="entry name" value="HTH_7"/>
    <property type="match status" value="1"/>
</dbReference>
<proteinExistence type="inferred from homology"/>
<dbReference type="PROSITE" id="PS00398">
    <property type="entry name" value="RECOMBINASES_2"/>
    <property type="match status" value="1"/>
</dbReference>
<dbReference type="InterPro" id="IPR036162">
    <property type="entry name" value="Resolvase-like_N_sf"/>
</dbReference>
<keyword evidence="3" id="KW-0238">DNA-binding</keyword>
<evidence type="ECO:0000256" key="1">
    <source>
        <dbReference type="ARBA" id="ARBA00009913"/>
    </source>
</evidence>
<dbReference type="EMBL" id="BAAAFN010000006">
    <property type="protein sequence ID" value="GAA0219904.1"/>
    <property type="molecule type" value="Genomic_DNA"/>
</dbReference>
<evidence type="ECO:0000256" key="3">
    <source>
        <dbReference type="ARBA" id="ARBA00023125"/>
    </source>
</evidence>
<dbReference type="PANTHER" id="PTHR30461">
    <property type="entry name" value="DNA-INVERTASE FROM LAMBDOID PROPHAGE"/>
    <property type="match status" value="1"/>
</dbReference>
<dbReference type="Gene3D" id="1.10.10.60">
    <property type="entry name" value="Homeodomain-like"/>
    <property type="match status" value="1"/>
</dbReference>
<dbReference type="InterPro" id="IPR006120">
    <property type="entry name" value="Resolvase_HTH_dom"/>
</dbReference>
<dbReference type="SMART" id="SM00857">
    <property type="entry name" value="Resolvase"/>
    <property type="match status" value="1"/>
</dbReference>
<evidence type="ECO:0000259" key="6">
    <source>
        <dbReference type="PROSITE" id="PS51736"/>
    </source>
</evidence>
<sequence length="199" mass="21497">MKTSSSTPEGRLVGYARVSTDEQHLGLQLQALREAGCKTIYQDHGVSGATMRREGLGRLLQSLVRGDKLIVWRLDRLGRSLGGLISLLEQLGRRGVRFCSLCEQIDIDSPGGKLVFHMMAALAEFERALIGERTRAGMAAARARGIRLGRPPSLSPPQCLQARAMIDAGHPPAQVAAHYGVSPRTLKRLLDAAAPLPEG</sequence>
<dbReference type="CDD" id="cd03768">
    <property type="entry name" value="SR_ResInv"/>
    <property type="match status" value="1"/>
</dbReference>
<dbReference type="SUPFAM" id="SSF53041">
    <property type="entry name" value="Resolvase-like"/>
    <property type="match status" value="1"/>
</dbReference>
<dbReference type="PROSITE" id="PS51736">
    <property type="entry name" value="RECOMBINASES_3"/>
    <property type="match status" value="1"/>
</dbReference>
<evidence type="ECO:0000256" key="2">
    <source>
        <dbReference type="ARBA" id="ARBA00022908"/>
    </source>
</evidence>
<reference evidence="7 8" key="1">
    <citation type="journal article" date="2019" name="Int. J. Syst. Evol. Microbiol.">
        <title>The Global Catalogue of Microorganisms (GCM) 10K type strain sequencing project: providing services to taxonomists for standard genome sequencing and annotation.</title>
        <authorList>
            <consortium name="The Broad Institute Genomics Platform"/>
            <consortium name="The Broad Institute Genome Sequencing Center for Infectious Disease"/>
            <person name="Wu L."/>
            <person name="Ma J."/>
        </authorList>
    </citation>
    <scope>NUCLEOTIDE SEQUENCE [LARGE SCALE GENOMIC DNA]</scope>
    <source>
        <strain evidence="7 8">JCM 16240</strain>
    </source>
</reference>
<feature type="active site" description="O-(5'-phospho-DNA)-serine intermediate" evidence="5">
    <location>
        <position position="19"/>
    </location>
</feature>
<keyword evidence="8" id="KW-1185">Reference proteome</keyword>
<dbReference type="Pfam" id="PF00239">
    <property type="entry name" value="Resolvase"/>
    <property type="match status" value="1"/>
</dbReference>
<dbReference type="Proteomes" id="UP001501176">
    <property type="component" value="Unassembled WGS sequence"/>
</dbReference>
<dbReference type="SUPFAM" id="SSF46689">
    <property type="entry name" value="Homeodomain-like"/>
    <property type="match status" value="1"/>
</dbReference>
<dbReference type="Gene3D" id="3.40.50.1390">
    <property type="entry name" value="Resolvase, N-terminal catalytic domain"/>
    <property type="match status" value="1"/>
</dbReference>
<organism evidence="7 8">
    <name type="scientific">Castellaniella daejeonensis</name>
    <dbReference type="NCBI Taxonomy" id="659013"/>
    <lineage>
        <taxon>Bacteria</taxon>
        <taxon>Pseudomonadati</taxon>
        <taxon>Pseudomonadota</taxon>
        <taxon>Betaproteobacteria</taxon>
        <taxon>Burkholderiales</taxon>
        <taxon>Alcaligenaceae</taxon>
        <taxon>Castellaniella</taxon>
    </lineage>
</organism>
<feature type="domain" description="Resolvase/invertase-type recombinase catalytic" evidence="6">
    <location>
        <begin position="11"/>
        <end position="145"/>
    </location>
</feature>
<accession>A0ABN0TEV2</accession>
<dbReference type="PROSITE" id="PS00397">
    <property type="entry name" value="RECOMBINASES_1"/>
    <property type="match status" value="1"/>
</dbReference>
<evidence type="ECO:0000313" key="7">
    <source>
        <dbReference type="EMBL" id="GAA0219904.1"/>
    </source>
</evidence>
<comment type="similarity">
    <text evidence="1">Belongs to the site-specific recombinase resolvase family.</text>
</comment>
<dbReference type="InterPro" id="IPR006119">
    <property type="entry name" value="Resolv_N"/>
</dbReference>
<evidence type="ECO:0000256" key="4">
    <source>
        <dbReference type="ARBA" id="ARBA00023172"/>
    </source>
</evidence>
<comment type="caution">
    <text evidence="7">The sequence shown here is derived from an EMBL/GenBank/DDBJ whole genome shotgun (WGS) entry which is preliminary data.</text>
</comment>
<evidence type="ECO:0000256" key="5">
    <source>
        <dbReference type="PROSITE-ProRule" id="PRU10137"/>
    </source>
</evidence>
<protein>
    <submittedName>
        <fullName evidence="7">Recombinase family protein</fullName>
    </submittedName>
</protein>
<keyword evidence="4" id="KW-0233">DNA recombination</keyword>
<evidence type="ECO:0000313" key="8">
    <source>
        <dbReference type="Proteomes" id="UP001501176"/>
    </source>
</evidence>
<dbReference type="PANTHER" id="PTHR30461:SF2">
    <property type="entry name" value="SERINE RECOMBINASE PINE-RELATED"/>
    <property type="match status" value="1"/>
</dbReference>
<keyword evidence="2" id="KW-0229">DNA integration</keyword>
<dbReference type="InterPro" id="IPR009057">
    <property type="entry name" value="Homeodomain-like_sf"/>
</dbReference>
<dbReference type="InterPro" id="IPR006118">
    <property type="entry name" value="Recombinase_CS"/>
</dbReference>
<name>A0ABN0TEV2_9BURK</name>
<dbReference type="InterPro" id="IPR050639">
    <property type="entry name" value="SSR_resolvase"/>
</dbReference>
<dbReference type="CDD" id="cd00569">
    <property type="entry name" value="HTH_Hin_like"/>
    <property type="match status" value="1"/>
</dbReference>
<dbReference type="RefSeq" id="WP_343819990.1">
    <property type="nucleotide sequence ID" value="NZ_BAAAFN010000006.1"/>
</dbReference>
<gene>
    <name evidence="7" type="ORF">GCM10009125_06100</name>
</gene>